<organism evidence="2 3">
    <name type="scientific">Serpentinimonas raichei</name>
    <dbReference type="NCBI Taxonomy" id="1458425"/>
    <lineage>
        <taxon>Bacteria</taxon>
        <taxon>Pseudomonadati</taxon>
        <taxon>Pseudomonadota</taxon>
        <taxon>Betaproteobacteria</taxon>
        <taxon>Burkholderiales</taxon>
        <taxon>Comamonadaceae</taxon>
        <taxon>Serpentinimonas</taxon>
    </lineage>
</organism>
<dbReference type="InterPro" id="IPR041698">
    <property type="entry name" value="Methyltransf_25"/>
</dbReference>
<dbReference type="RefSeq" id="WP_045531560.1">
    <property type="nucleotide sequence ID" value="NZ_AP014568.1"/>
</dbReference>
<keyword evidence="3" id="KW-1185">Reference proteome</keyword>
<dbReference type="InterPro" id="IPR029063">
    <property type="entry name" value="SAM-dependent_MTases_sf"/>
</dbReference>
<dbReference type="AlphaFoldDB" id="A0A060NQF4"/>
<feature type="domain" description="Methyltransferase" evidence="1">
    <location>
        <begin position="39"/>
        <end position="130"/>
    </location>
</feature>
<name>A0A060NQF4_9BURK</name>
<dbReference type="KEGG" id="cbaa:SRAA_1290"/>
<dbReference type="HOGENOM" id="CLU_056435_5_2_4"/>
<dbReference type="GO" id="GO:0008168">
    <property type="term" value="F:methyltransferase activity"/>
    <property type="evidence" value="ECO:0007669"/>
    <property type="project" value="UniProtKB-KW"/>
</dbReference>
<proteinExistence type="predicted"/>
<dbReference type="EMBL" id="AP014568">
    <property type="protein sequence ID" value="BAO81144.1"/>
    <property type="molecule type" value="Genomic_DNA"/>
</dbReference>
<evidence type="ECO:0000313" key="2">
    <source>
        <dbReference type="EMBL" id="BAO81144.1"/>
    </source>
</evidence>
<protein>
    <submittedName>
        <fullName evidence="2">SAM-dependent methyltransferase</fullName>
    </submittedName>
</protein>
<dbReference type="Proteomes" id="UP000067461">
    <property type="component" value="Chromosome"/>
</dbReference>
<dbReference type="SUPFAM" id="SSF53335">
    <property type="entry name" value="S-adenosyl-L-methionine-dependent methyltransferases"/>
    <property type="match status" value="1"/>
</dbReference>
<accession>A0A060NQF4</accession>
<dbReference type="Gene3D" id="3.40.50.150">
    <property type="entry name" value="Vaccinia Virus protein VP39"/>
    <property type="match status" value="1"/>
</dbReference>
<reference evidence="2 3" key="1">
    <citation type="journal article" date="2014" name="Nat. Commun.">
        <title>Physiological and genomic features of highly alkaliphilic hydrogen-utilizing Betaproteobacteria from a continental serpentinizing site.</title>
        <authorList>
            <person name="Suzuki S."/>
            <person name="Kuenen J.G."/>
            <person name="Schipper K."/>
            <person name="van der Velde S."/>
            <person name="Ishii S."/>
            <person name="Wu A."/>
            <person name="Sorokin D.Y."/>
            <person name="Tenney A."/>
            <person name="Meng X.Y."/>
            <person name="Morrill P.L."/>
            <person name="Kamagata Y."/>
            <person name="Muyzer G."/>
            <person name="Nealson K.H."/>
        </authorList>
    </citation>
    <scope>NUCLEOTIDE SEQUENCE [LARGE SCALE GENOMIC DNA]</scope>
    <source>
        <strain evidence="2 3">A1</strain>
    </source>
</reference>
<dbReference type="CDD" id="cd02440">
    <property type="entry name" value="AdoMet_MTases"/>
    <property type="match status" value="1"/>
</dbReference>
<dbReference type="OrthoDB" id="9804312at2"/>
<dbReference type="STRING" id="1458425.SRAA_1290"/>
<dbReference type="Pfam" id="PF13649">
    <property type="entry name" value="Methyltransf_25"/>
    <property type="match status" value="1"/>
</dbReference>
<dbReference type="GO" id="GO:0032259">
    <property type="term" value="P:methylation"/>
    <property type="evidence" value="ECO:0007669"/>
    <property type="project" value="UniProtKB-KW"/>
</dbReference>
<evidence type="ECO:0000313" key="3">
    <source>
        <dbReference type="Proteomes" id="UP000067461"/>
    </source>
</evidence>
<gene>
    <name evidence="2" type="ORF">SRAA_1290</name>
</gene>
<keyword evidence="2" id="KW-0489">Methyltransferase</keyword>
<keyword evidence="2" id="KW-0808">Transferase</keyword>
<sequence>MPPHRPHAAPSDWLLRWSHLIGPEPDPGRTGQTAPAPHVLDLACGHGRHSRWLAARGCQITALDRDPAALAALADLCAPVTSAPTPAGRVRTVQADLENAPWPLPGQQFDAVLVTNYLWRPLWPDLLASLRPGALLIVETFAHGQARIGRPSRPEFLLQSGELLRLCQGLQVLAFEDGWLPEPARFVQRICAVRPLPSASAQPARFFLNPGLVQAD</sequence>
<evidence type="ECO:0000259" key="1">
    <source>
        <dbReference type="Pfam" id="PF13649"/>
    </source>
</evidence>